<reference evidence="1 2" key="1">
    <citation type="journal article" date="2010" name="Proc. Natl. Acad. Sci. U.S.A.">
        <title>A Nitrospira metagenome illuminates the physiology and evolution of globally important nitrite-oxidizing bacteria.</title>
        <authorList>
            <person name="Lucker S."/>
            <person name="Wagner M."/>
            <person name="Maixner F."/>
            <person name="Pelletier E."/>
            <person name="Koch H."/>
            <person name="Vacherie B."/>
            <person name="Rattei T."/>
            <person name="Sinninghe Damste J."/>
            <person name="Spieck E."/>
            <person name="Le Paslier D."/>
            <person name="Daims H."/>
        </authorList>
    </citation>
    <scope>NUCLEOTIDE SEQUENCE [LARGE SCALE GENOMIC DNA]</scope>
</reference>
<dbReference type="eggNOG" id="COG2403">
    <property type="taxonomic scope" value="Bacteria"/>
</dbReference>
<dbReference type="HOGENOM" id="CLU_046378_0_0_0"/>
<organism evidence="1 2">
    <name type="scientific">Nitrospira defluvii</name>
    <dbReference type="NCBI Taxonomy" id="330214"/>
    <lineage>
        <taxon>Bacteria</taxon>
        <taxon>Pseudomonadati</taxon>
        <taxon>Nitrospirota</taxon>
        <taxon>Nitrospiria</taxon>
        <taxon>Nitrospirales</taxon>
        <taxon>Nitrospiraceae</taxon>
        <taxon>Nitrospira</taxon>
    </lineage>
</organism>
<dbReference type="PANTHER" id="PTHR42869:SF1">
    <property type="entry name" value="SLL0572 PROTEIN"/>
    <property type="match status" value="1"/>
</dbReference>
<protein>
    <recommendedName>
        <fullName evidence="3">GTPase</fullName>
    </recommendedName>
</protein>
<keyword evidence="2" id="KW-1185">Reference proteome</keyword>
<evidence type="ECO:0000313" key="2">
    <source>
        <dbReference type="Proteomes" id="UP000001660"/>
    </source>
</evidence>
<dbReference type="InterPro" id="IPR053199">
    <property type="entry name" value="cDPG_synthetase-like"/>
</dbReference>
<evidence type="ECO:0008006" key="3">
    <source>
        <dbReference type="Google" id="ProtNLM"/>
    </source>
</evidence>
<gene>
    <name evidence="1" type="ORF">NIDE3850</name>
</gene>
<dbReference type="Proteomes" id="UP000001660">
    <property type="component" value="Chromosome"/>
</dbReference>
<dbReference type="AlphaFoldDB" id="D8PJE9"/>
<dbReference type="InterPro" id="IPR027417">
    <property type="entry name" value="P-loop_NTPase"/>
</dbReference>
<evidence type="ECO:0000313" key="1">
    <source>
        <dbReference type="EMBL" id="CBK43523.1"/>
    </source>
</evidence>
<dbReference type="EMBL" id="FP929003">
    <property type="protein sequence ID" value="CBK43523.1"/>
    <property type="molecule type" value="Genomic_DNA"/>
</dbReference>
<name>D8PJE9_9BACT</name>
<proteinExistence type="predicted"/>
<dbReference type="SUPFAM" id="SSF52540">
    <property type="entry name" value="P-loop containing nucleoside triphosphate hydrolases"/>
    <property type="match status" value="1"/>
</dbReference>
<dbReference type="Gene3D" id="3.40.50.300">
    <property type="entry name" value="P-loop containing nucleotide triphosphate hydrolases"/>
    <property type="match status" value="1"/>
</dbReference>
<dbReference type="PANTHER" id="PTHR42869">
    <property type="entry name" value="SLL0572 PROTEIN"/>
    <property type="match status" value="1"/>
</dbReference>
<accession>D8PJE9</accession>
<dbReference type="STRING" id="330214.NIDE3850"/>
<sequence>MDNRAKPHETRVLIMGAAGRDFHNFNVLFRDNPDYRVVGFTAAQIPNIDDRLYPPALAGALYPSGIPIHAEQDLDRLIRTQHVERVVFSYSDVSHEALMHQASRVMAAGADFWLAGPQSTMLPARKPVVSICATRTGAGKSPVARRVVSILKGEGLRVATVRHPMPYGNLERQAVQRFAALEDLDAASCTIEEREEYEPHLEQGGTVYAGVDYERILREVEDQADVIVWDGGNNDWSFFTPDIELVLVDPHRAGEPPYFPGEVNLMRADVVVLTKMDTATPEQVDAVRRCIETVNPRAALVETAMPPTVDHPDRITGRRVLVVEDGPTLTHGGMTFGAGVLVARRYEAGCLVDPRPYAAGSLNRTFRQYPHLGPLLPAMGYGPEQVRELEDTIERVECDLVVIATPMDLRRVIRMTKPTVRVRYDVEDRGRPTLTDVMQGVIDKAKQS</sequence>
<dbReference type="KEGG" id="nde:NIDE3850"/>